<evidence type="ECO:0000256" key="10">
    <source>
        <dbReference type="HAMAP-Rule" id="MF_00278"/>
    </source>
</evidence>
<dbReference type="InterPro" id="IPR010139">
    <property type="entry name" value="Imidazole-glycPsynth_HisH"/>
</dbReference>
<reference evidence="12 13" key="1">
    <citation type="submission" date="2018-05" db="EMBL/GenBank/DDBJ databases">
        <title>Chitinophaga sp. nov., isolated from rhizosphere soil of Alhagi.</title>
        <authorList>
            <person name="Liu Y."/>
        </authorList>
    </citation>
    <scope>NUCLEOTIDE SEQUENCE [LARGE SCALE GENOMIC DNA]</scope>
    <source>
        <strain evidence="12 13">T22</strain>
    </source>
</reference>
<keyword evidence="3 10" id="KW-0028">Amino-acid biosynthesis</keyword>
<evidence type="ECO:0000256" key="6">
    <source>
        <dbReference type="ARBA" id="ARBA00023102"/>
    </source>
</evidence>
<keyword evidence="5 10" id="KW-0315">Glutamine amidotransferase</keyword>
<keyword evidence="4 10" id="KW-0378">Hydrolase</keyword>
<keyword evidence="10" id="KW-0963">Cytoplasm</keyword>
<dbReference type="PANTHER" id="PTHR42701:SF1">
    <property type="entry name" value="IMIDAZOLE GLYCEROL PHOSPHATE SYNTHASE SUBUNIT HISH"/>
    <property type="match status" value="1"/>
</dbReference>
<feature type="active site" evidence="10">
    <location>
        <position position="189"/>
    </location>
</feature>
<sequence>MITIIDYEAGNIGSILNMIKRIGGKACISGNADEIRIAEKLILPGVGHFDYGMLQLRKSGLSEALQEAVIRDKKPVLGICLGMQLMTQRSEEGVQPGLGWFNATVKKFQFSDNEVKLKVPHMGWNHVSLVNKNSRLFKDMPEDPRFYFVHSFYASASDPAEVLTTTQHGLEFASSLEKGNIYGVQFHPEKSHKYGIRLLQNFLDI</sequence>
<evidence type="ECO:0000256" key="9">
    <source>
        <dbReference type="ARBA" id="ARBA00049534"/>
    </source>
</evidence>
<dbReference type="SUPFAM" id="SSF52317">
    <property type="entry name" value="Class I glutamine amidotransferase-like"/>
    <property type="match status" value="1"/>
</dbReference>
<dbReference type="Proteomes" id="UP000246099">
    <property type="component" value="Chromosome"/>
</dbReference>
<dbReference type="EC" id="4.3.2.10" evidence="10"/>
<dbReference type="InterPro" id="IPR029062">
    <property type="entry name" value="Class_I_gatase-like"/>
</dbReference>
<dbReference type="EC" id="3.5.1.2" evidence="10"/>
<dbReference type="Pfam" id="PF00117">
    <property type="entry name" value="GATase"/>
    <property type="match status" value="1"/>
</dbReference>
<accession>A0ABM6WBE7</accession>
<evidence type="ECO:0000256" key="5">
    <source>
        <dbReference type="ARBA" id="ARBA00022962"/>
    </source>
</evidence>
<dbReference type="PROSITE" id="PS51273">
    <property type="entry name" value="GATASE_TYPE_1"/>
    <property type="match status" value="1"/>
</dbReference>
<dbReference type="EMBL" id="CP029600">
    <property type="protein sequence ID" value="AWO01177.1"/>
    <property type="molecule type" value="Genomic_DNA"/>
</dbReference>
<evidence type="ECO:0000256" key="1">
    <source>
        <dbReference type="ARBA" id="ARBA00005091"/>
    </source>
</evidence>
<comment type="catalytic activity">
    <reaction evidence="8 10">
        <text>5-[(5-phospho-1-deoxy-D-ribulos-1-ylimino)methylamino]-1-(5-phospho-beta-D-ribosyl)imidazole-4-carboxamide + L-glutamine = D-erythro-1-(imidazol-4-yl)glycerol 3-phosphate + 5-amino-1-(5-phospho-beta-D-ribosyl)imidazole-4-carboxamide + L-glutamate + H(+)</text>
        <dbReference type="Rhea" id="RHEA:24793"/>
        <dbReference type="ChEBI" id="CHEBI:15378"/>
        <dbReference type="ChEBI" id="CHEBI:29985"/>
        <dbReference type="ChEBI" id="CHEBI:58278"/>
        <dbReference type="ChEBI" id="CHEBI:58359"/>
        <dbReference type="ChEBI" id="CHEBI:58475"/>
        <dbReference type="ChEBI" id="CHEBI:58525"/>
        <dbReference type="EC" id="4.3.2.10"/>
    </reaction>
</comment>
<keyword evidence="7 10" id="KW-0456">Lyase</keyword>
<dbReference type="PIRSF" id="PIRSF000495">
    <property type="entry name" value="Amidotransf_hisH"/>
    <property type="match status" value="1"/>
</dbReference>
<evidence type="ECO:0000256" key="4">
    <source>
        <dbReference type="ARBA" id="ARBA00022801"/>
    </source>
</evidence>
<keyword evidence="13" id="KW-1185">Reference proteome</keyword>
<feature type="domain" description="Glutamine amidotransferase" evidence="11">
    <location>
        <begin position="4"/>
        <end position="203"/>
    </location>
</feature>
<evidence type="ECO:0000256" key="2">
    <source>
        <dbReference type="ARBA" id="ARBA00011152"/>
    </source>
</evidence>
<dbReference type="RefSeq" id="WP_119077392.1">
    <property type="nucleotide sequence ID" value="NZ_CP029600.1"/>
</dbReference>
<dbReference type="Gene3D" id="3.40.50.880">
    <property type="match status" value="1"/>
</dbReference>
<comment type="subcellular location">
    <subcellularLocation>
        <location evidence="10">Cytoplasm</location>
    </subcellularLocation>
</comment>
<dbReference type="HAMAP" id="MF_00278">
    <property type="entry name" value="HisH"/>
    <property type="match status" value="1"/>
</dbReference>
<dbReference type="PANTHER" id="PTHR42701">
    <property type="entry name" value="IMIDAZOLE GLYCEROL PHOSPHATE SYNTHASE SUBUNIT HISH"/>
    <property type="match status" value="1"/>
</dbReference>
<feature type="active site" evidence="10">
    <location>
        <position position="187"/>
    </location>
</feature>
<evidence type="ECO:0000313" key="12">
    <source>
        <dbReference type="EMBL" id="AWO01177.1"/>
    </source>
</evidence>
<evidence type="ECO:0000256" key="8">
    <source>
        <dbReference type="ARBA" id="ARBA00047838"/>
    </source>
</evidence>
<evidence type="ECO:0000259" key="11">
    <source>
        <dbReference type="Pfam" id="PF00117"/>
    </source>
</evidence>
<comment type="pathway">
    <text evidence="1 10">Amino-acid biosynthesis; L-histidine biosynthesis; L-histidine from 5-phospho-alpha-D-ribose 1-diphosphate: step 5/9.</text>
</comment>
<dbReference type="NCBIfam" id="TIGR01855">
    <property type="entry name" value="IMP_synth_hisH"/>
    <property type="match status" value="1"/>
</dbReference>
<evidence type="ECO:0000256" key="3">
    <source>
        <dbReference type="ARBA" id="ARBA00022605"/>
    </source>
</evidence>
<dbReference type="InterPro" id="IPR017926">
    <property type="entry name" value="GATASE"/>
</dbReference>
<evidence type="ECO:0000256" key="7">
    <source>
        <dbReference type="ARBA" id="ARBA00023239"/>
    </source>
</evidence>
<name>A0ABM6WBE7_9BACT</name>
<proteinExistence type="inferred from homology"/>
<dbReference type="CDD" id="cd01748">
    <property type="entry name" value="GATase1_IGP_Synthase"/>
    <property type="match status" value="1"/>
</dbReference>
<feature type="active site" description="Nucleophile" evidence="10">
    <location>
        <position position="80"/>
    </location>
</feature>
<protein>
    <recommendedName>
        <fullName evidence="10">Imidazole glycerol phosphate synthase subunit HisH</fullName>
        <ecNumber evidence="10">4.3.2.10</ecNumber>
    </recommendedName>
    <alternativeName>
        <fullName evidence="10">IGP synthase glutaminase subunit</fullName>
        <ecNumber evidence="10">3.5.1.2</ecNumber>
    </alternativeName>
    <alternativeName>
        <fullName evidence="10">IGP synthase subunit HisH</fullName>
    </alternativeName>
    <alternativeName>
        <fullName evidence="10">ImGP synthase subunit HisH</fullName>
        <shortName evidence="10">IGPS subunit HisH</shortName>
    </alternativeName>
</protein>
<comment type="function">
    <text evidence="10">IGPS catalyzes the conversion of PRFAR and glutamine to IGP, AICAR and glutamate. The HisH subunit catalyzes the hydrolysis of glutamine to glutamate and ammonia as part of the synthesis of IGP and AICAR. The resulting ammonia molecule is channeled to the active site of HisF.</text>
</comment>
<organism evidence="12 13">
    <name type="scientific">Chitinophaga alhagiae</name>
    <dbReference type="NCBI Taxonomy" id="2203219"/>
    <lineage>
        <taxon>Bacteria</taxon>
        <taxon>Pseudomonadati</taxon>
        <taxon>Bacteroidota</taxon>
        <taxon>Chitinophagia</taxon>
        <taxon>Chitinophagales</taxon>
        <taxon>Chitinophagaceae</taxon>
        <taxon>Chitinophaga</taxon>
    </lineage>
</organism>
<comment type="subunit">
    <text evidence="2 10">Heterodimer of HisH and HisF.</text>
</comment>
<gene>
    <name evidence="10 12" type="primary">hisH</name>
    <name evidence="12" type="ORF">DLD77_05465</name>
</gene>
<evidence type="ECO:0000313" key="13">
    <source>
        <dbReference type="Proteomes" id="UP000246099"/>
    </source>
</evidence>
<comment type="catalytic activity">
    <reaction evidence="9 10">
        <text>L-glutamine + H2O = L-glutamate + NH4(+)</text>
        <dbReference type="Rhea" id="RHEA:15889"/>
        <dbReference type="ChEBI" id="CHEBI:15377"/>
        <dbReference type="ChEBI" id="CHEBI:28938"/>
        <dbReference type="ChEBI" id="CHEBI:29985"/>
        <dbReference type="ChEBI" id="CHEBI:58359"/>
        <dbReference type="EC" id="3.5.1.2"/>
    </reaction>
</comment>
<keyword evidence="6 10" id="KW-0368">Histidine biosynthesis</keyword>